<accession>A0A9X3BZ01</accession>
<evidence type="ECO:0000259" key="6">
    <source>
        <dbReference type="Pfam" id="PF04932"/>
    </source>
</evidence>
<dbReference type="GO" id="GO:0016020">
    <property type="term" value="C:membrane"/>
    <property type="evidence" value="ECO:0007669"/>
    <property type="project" value="UniProtKB-SubCell"/>
</dbReference>
<comment type="caution">
    <text evidence="7">The sequence shown here is derived from an EMBL/GenBank/DDBJ whole genome shotgun (WGS) entry which is preliminary data.</text>
</comment>
<feature type="transmembrane region" description="Helical" evidence="5">
    <location>
        <begin position="426"/>
        <end position="444"/>
    </location>
</feature>
<dbReference type="InterPro" id="IPR007016">
    <property type="entry name" value="O-antigen_ligase-rel_domated"/>
</dbReference>
<keyword evidence="4 5" id="KW-0472">Membrane</keyword>
<dbReference type="Pfam" id="PF04932">
    <property type="entry name" value="Wzy_C"/>
    <property type="match status" value="1"/>
</dbReference>
<feature type="transmembrane region" description="Helical" evidence="5">
    <location>
        <begin position="150"/>
        <end position="169"/>
    </location>
</feature>
<dbReference type="RefSeq" id="WP_264015974.1">
    <property type="nucleotide sequence ID" value="NZ_JACKSJ010000254.1"/>
</dbReference>
<reference evidence="7" key="2">
    <citation type="journal article" date="2022" name="BMC Genomics">
        <title>Comparative genome analysis of mycobacteria focusing on tRNA and non-coding RNA.</title>
        <authorList>
            <person name="Behra P.R.K."/>
            <person name="Pettersson B.M.F."/>
            <person name="Ramesh M."/>
            <person name="Das S."/>
            <person name="Dasgupta S."/>
            <person name="Kirsebom L.A."/>
        </authorList>
    </citation>
    <scope>NUCLEOTIDE SEQUENCE</scope>
    <source>
        <strain evidence="7">DSM 44615</strain>
    </source>
</reference>
<dbReference type="PANTHER" id="PTHR37422">
    <property type="entry name" value="TEICHURONIC ACID BIOSYNTHESIS PROTEIN TUAE"/>
    <property type="match status" value="1"/>
</dbReference>
<evidence type="ECO:0000313" key="7">
    <source>
        <dbReference type="EMBL" id="MCV7173806.1"/>
    </source>
</evidence>
<protein>
    <submittedName>
        <fullName evidence="7">O-antigen ligase family protein</fullName>
    </submittedName>
</protein>
<keyword evidence="3 5" id="KW-1133">Transmembrane helix</keyword>
<evidence type="ECO:0000256" key="5">
    <source>
        <dbReference type="SAM" id="Phobius"/>
    </source>
</evidence>
<sequence>MASGLFFGAQAGTFLFAGVVAFTLGVWGLSDPVVATIFLLAAMFLRSALLPQFGGAPFLLALAVLVAATAWWISRSDITFRFGAVEWAMAGFVAWNVCSALLPHKYGPGDQFTLDARSVPHFILIPTVIPFVAYIVGRVVFTRASAVRAAMWALMAFAAYSAVVSVLQFTGPSELIWPRHVAEAPEWAGRAVGVVNQPVANGMVLALGIAIAALLVSRRSEPTWSRWLALAVGLGCGCALYLTYTRAAWLSGLLVLVIGAVLAKGYRGGFIAVLGVIGALAVVNWATLTSADRSAGGVGSTQEVDDRLNTIATALWAAEQKPIVGWGVSRFWSVNTYHHQQWSTDTPWIRGYAIPAHQNELGILAELGVIGLGLWLAVLVLIAHRLWNAYRTLPTGDLCGKPLAVVAISAFTILVCTGITVDLRFFDFPLMAVFLVAGIAAGWAERHRAG</sequence>
<feature type="transmembrane region" description="Helical" evidence="5">
    <location>
        <begin position="55"/>
        <end position="73"/>
    </location>
</feature>
<organism evidence="7 8">
    <name type="scientific">[Mycobacterium] manitobense</name>
    <dbReference type="NCBI Taxonomy" id="190147"/>
    <lineage>
        <taxon>Bacteria</taxon>
        <taxon>Bacillati</taxon>
        <taxon>Actinomycetota</taxon>
        <taxon>Actinomycetes</taxon>
        <taxon>Mycobacteriales</taxon>
        <taxon>Mycobacteriaceae</taxon>
        <taxon>Mycolicibacterium</taxon>
    </lineage>
</organism>
<gene>
    <name evidence="7" type="ORF">H7I41_28170</name>
</gene>
<comment type="subcellular location">
    <subcellularLocation>
        <location evidence="1">Membrane</location>
        <topology evidence="1">Multi-pass membrane protein</topology>
    </subcellularLocation>
</comment>
<dbReference type="GO" id="GO:0016874">
    <property type="term" value="F:ligase activity"/>
    <property type="evidence" value="ECO:0007669"/>
    <property type="project" value="UniProtKB-KW"/>
</dbReference>
<name>A0A9X3BZ01_9MYCO</name>
<dbReference type="Proteomes" id="UP001140293">
    <property type="component" value="Unassembled WGS sequence"/>
</dbReference>
<feature type="transmembrane region" description="Helical" evidence="5">
    <location>
        <begin position="248"/>
        <end position="263"/>
    </location>
</feature>
<evidence type="ECO:0000256" key="2">
    <source>
        <dbReference type="ARBA" id="ARBA00022692"/>
    </source>
</evidence>
<feature type="transmembrane region" description="Helical" evidence="5">
    <location>
        <begin position="122"/>
        <end position="141"/>
    </location>
</feature>
<dbReference type="AlphaFoldDB" id="A0A9X3BZ01"/>
<proteinExistence type="predicted"/>
<feature type="transmembrane region" description="Helical" evidence="5">
    <location>
        <begin position="403"/>
        <end position="420"/>
    </location>
</feature>
<feature type="transmembrane region" description="Helical" evidence="5">
    <location>
        <begin position="85"/>
        <end position="102"/>
    </location>
</feature>
<dbReference type="InterPro" id="IPR051533">
    <property type="entry name" value="WaaL-like"/>
</dbReference>
<feature type="transmembrane region" description="Helical" evidence="5">
    <location>
        <begin position="224"/>
        <end position="242"/>
    </location>
</feature>
<feature type="transmembrane region" description="Helical" evidence="5">
    <location>
        <begin position="270"/>
        <end position="288"/>
    </location>
</feature>
<dbReference type="EMBL" id="JACKSJ010000254">
    <property type="protein sequence ID" value="MCV7173806.1"/>
    <property type="molecule type" value="Genomic_DNA"/>
</dbReference>
<evidence type="ECO:0000256" key="1">
    <source>
        <dbReference type="ARBA" id="ARBA00004141"/>
    </source>
</evidence>
<feature type="transmembrane region" description="Helical" evidence="5">
    <location>
        <begin position="361"/>
        <end position="382"/>
    </location>
</feature>
<evidence type="ECO:0000313" key="8">
    <source>
        <dbReference type="Proteomes" id="UP001140293"/>
    </source>
</evidence>
<evidence type="ECO:0000256" key="4">
    <source>
        <dbReference type="ARBA" id="ARBA00023136"/>
    </source>
</evidence>
<feature type="domain" description="O-antigen ligase-related" evidence="6">
    <location>
        <begin position="235"/>
        <end position="376"/>
    </location>
</feature>
<feature type="transmembrane region" description="Helical" evidence="5">
    <location>
        <begin position="199"/>
        <end position="217"/>
    </location>
</feature>
<dbReference type="PANTHER" id="PTHR37422:SF23">
    <property type="entry name" value="TEICHURONIC ACID BIOSYNTHESIS PROTEIN TUAE"/>
    <property type="match status" value="1"/>
</dbReference>
<reference evidence="7" key="1">
    <citation type="submission" date="2020-07" db="EMBL/GenBank/DDBJ databases">
        <authorList>
            <person name="Pettersson B.M.F."/>
            <person name="Behra P.R.K."/>
            <person name="Ramesh M."/>
            <person name="Das S."/>
            <person name="Dasgupta S."/>
            <person name="Kirsebom L.A."/>
        </authorList>
    </citation>
    <scope>NUCLEOTIDE SEQUENCE</scope>
    <source>
        <strain evidence="7">DSM 44615</strain>
    </source>
</reference>
<feature type="transmembrane region" description="Helical" evidence="5">
    <location>
        <begin position="6"/>
        <end position="26"/>
    </location>
</feature>
<evidence type="ECO:0000256" key="3">
    <source>
        <dbReference type="ARBA" id="ARBA00022989"/>
    </source>
</evidence>
<keyword evidence="7" id="KW-0436">Ligase</keyword>
<keyword evidence="8" id="KW-1185">Reference proteome</keyword>
<keyword evidence="2 5" id="KW-0812">Transmembrane</keyword>